<evidence type="ECO:0000313" key="2">
    <source>
        <dbReference type="Proteomes" id="UP000004750"/>
    </source>
</evidence>
<dbReference type="EMBL" id="AGCM01000088">
    <property type="protein sequence ID" value="EHM53787.1"/>
    <property type="molecule type" value="Genomic_DNA"/>
</dbReference>
<evidence type="ECO:0000313" key="1">
    <source>
        <dbReference type="EMBL" id="EHM53787.1"/>
    </source>
</evidence>
<protein>
    <submittedName>
        <fullName evidence="1">Uncharacterized protein</fullName>
    </submittedName>
</protein>
<dbReference type="AlphaFoldDB" id="G9ZFN3"/>
<dbReference type="Proteomes" id="UP000004750">
    <property type="component" value="Unassembled WGS sequence"/>
</dbReference>
<organism evidence="1 2">
    <name type="scientific">Cardiobacterium valvarum F0432</name>
    <dbReference type="NCBI Taxonomy" id="797473"/>
    <lineage>
        <taxon>Bacteria</taxon>
        <taxon>Pseudomonadati</taxon>
        <taxon>Pseudomonadota</taxon>
        <taxon>Gammaproteobacteria</taxon>
        <taxon>Cardiobacteriales</taxon>
        <taxon>Cardiobacteriaceae</taxon>
        <taxon>Cardiobacterium</taxon>
    </lineage>
</organism>
<sequence>MRLFMVYSIRFSDDVHPPQGARIIATVREIYMDRCARSPSGINAGFS</sequence>
<accession>G9ZFN3</accession>
<comment type="caution">
    <text evidence="1">The sequence shown here is derived from an EMBL/GenBank/DDBJ whole genome shotgun (WGS) entry which is preliminary data.</text>
</comment>
<dbReference type="HOGENOM" id="CLU_3166026_0_0_6"/>
<reference evidence="1 2" key="1">
    <citation type="submission" date="2011-08" db="EMBL/GenBank/DDBJ databases">
        <authorList>
            <person name="Weinstock G."/>
            <person name="Sodergren E."/>
            <person name="Clifton S."/>
            <person name="Fulton L."/>
            <person name="Fulton B."/>
            <person name="Courtney L."/>
            <person name="Fronick C."/>
            <person name="Harrison M."/>
            <person name="Strong C."/>
            <person name="Farmer C."/>
            <person name="Delahaunty K."/>
            <person name="Markovic C."/>
            <person name="Hall O."/>
            <person name="Minx P."/>
            <person name="Tomlinson C."/>
            <person name="Mitreva M."/>
            <person name="Hou S."/>
            <person name="Chen J."/>
            <person name="Wollam A."/>
            <person name="Pepin K.H."/>
            <person name="Johnson M."/>
            <person name="Bhonagiri V."/>
            <person name="Zhang X."/>
            <person name="Suruliraj S."/>
            <person name="Warren W."/>
            <person name="Chinwalla A."/>
            <person name="Mardis E.R."/>
            <person name="Wilson R.K."/>
        </authorList>
    </citation>
    <scope>NUCLEOTIDE SEQUENCE [LARGE SCALE GENOMIC DNA]</scope>
    <source>
        <strain evidence="1 2">F0432</strain>
    </source>
</reference>
<name>G9ZFN3_9GAMM</name>
<gene>
    <name evidence="1" type="ORF">HMPREF9080_01597</name>
</gene>
<proteinExistence type="predicted"/>